<dbReference type="Proteomes" id="UP001215598">
    <property type="component" value="Unassembled WGS sequence"/>
</dbReference>
<dbReference type="AlphaFoldDB" id="A0AAD7KJ52"/>
<organism evidence="2 3">
    <name type="scientific">Mycena metata</name>
    <dbReference type="NCBI Taxonomy" id="1033252"/>
    <lineage>
        <taxon>Eukaryota</taxon>
        <taxon>Fungi</taxon>
        <taxon>Dikarya</taxon>
        <taxon>Basidiomycota</taxon>
        <taxon>Agaricomycotina</taxon>
        <taxon>Agaricomycetes</taxon>
        <taxon>Agaricomycetidae</taxon>
        <taxon>Agaricales</taxon>
        <taxon>Marasmiineae</taxon>
        <taxon>Mycenaceae</taxon>
        <taxon>Mycena</taxon>
    </lineage>
</organism>
<gene>
    <name evidence="2" type="ORF">B0H16DRAFT_1681717</name>
</gene>
<reference evidence="2" key="1">
    <citation type="submission" date="2023-03" db="EMBL/GenBank/DDBJ databases">
        <title>Massive genome expansion in bonnet fungi (Mycena s.s.) driven by repeated elements and novel gene families across ecological guilds.</title>
        <authorList>
            <consortium name="Lawrence Berkeley National Laboratory"/>
            <person name="Harder C.B."/>
            <person name="Miyauchi S."/>
            <person name="Viragh M."/>
            <person name="Kuo A."/>
            <person name="Thoen E."/>
            <person name="Andreopoulos B."/>
            <person name="Lu D."/>
            <person name="Skrede I."/>
            <person name="Drula E."/>
            <person name="Henrissat B."/>
            <person name="Morin E."/>
            <person name="Kohler A."/>
            <person name="Barry K."/>
            <person name="LaButti K."/>
            <person name="Morin E."/>
            <person name="Salamov A."/>
            <person name="Lipzen A."/>
            <person name="Mereny Z."/>
            <person name="Hegedus B."/>
            <person name="Baldrian P."/>
            <person name="Stursova M."/>
            <person name="Weitz H."/>
            <person name="Taylor A."/>
            <person name="Grigoriev I.V."/>
            <person name="Nagy L.G."/>
            <person name="Martin F."/>
            <person name="Kauserud H."/>
        </authorList>
    </citation>
    <scope>NUCLEOTIDE SEQUENCE</scope>
    <source>
        <strain evidence="2">CBHHK182m</strain>
    </source>
</reference>
<sequence length="261" mass="28353">MQTGANSDMPAVVSLERLLATNEAPLESETAALEATAASERDRVQQLRTALAELRAETERRNQELMEAENSVTAHSVVLSAARRMPAEILSEISSLTLPPIRRIDKKTAALGYFPLWSSITVMSGGAAACPPKAVETLLRRSGNASLTVTIDCGNGNGQSSDLLKSIDSCVTHSGRWRTLRLHLHETLAEGVFAHLASVKGRLGALRTLDIIYTSIDWLSNIPPFPVDIFSIAPNLYEVTLTGTCPSRTSHSHFRTLYLCE</sequence>
<dbReference type="EMBL" id="JARKIB010000002">
    <property type="protein sequence ID" value="KAJ7784256.1"/>
    <property type="molecule type" value="Genomic_DNA"/>
</dbReference>
<evidence type="ECO:0000313" key="2">
    <source>
        <dbReference type="EMBL" id="KAJ7784256.1"/>
    </source>
</evidence>
<evidence type="ECO:0000256" key="1">
    <source>
        <dbReference type="SAM" id="Coils"/>
    </source>
</evidence>
<keyword evidence="1" id="KW-0175">Coiled coil</keyword>
<proteinExistence type="predicted"/>
<comment type="caution">
    <text evidence="2">The sequence shown here is derived from an EMBL/GenBank/DDBJ whole genome shotgun (WGS) entry which is preliminary data.</text>
</comment>
<evidence type="ECO:0000313" key="3">
    <source>
        <dbReference type="Proteomes" id="UP001215598"/>
    </source>
</evidence>
<name>A0AAD7KJ52_9AGAR</name>
<accession>A0AAD7KJ52</accession>
<feature type="coiled-coil region" evidence="1">
    <location>
        <begin position="37"/>
        <end position="71"/>
    </location>
</feature>
<keyword evidence="3" id="KW-1185">Reference proteome</keyword>
<protein>
    <submittedName>
        <fullName evidence="2">Uncharacterized protein</fullName>
    </submittedName>
</protein>
<feature type="non-terminal residue" evidence="2">
    <location>
        <position position="261"/>
    </location>
</feature>